<evidence type="ECO:0000313" key="3">
    <source>
        <dbReference type="Proteomes" id="UP001219934"/>
    </source>
</evidence>
<keyword evidence="3" id="KW-1185">Reference proteome</keyword>
<feature type="compositionally biased region" description="Acidic residues" evidence="1">
    <location>
        <begin position="66"/>
        <end position="87"/>
    </location>
</feature>
<sequence>MRRQKHLTVEEVHELIFNRVMEEKLTDEEDSGSEEEETHEEVIDEYEEVESEMEEVSEVEDRTYFEEVEESTDEEESEEEDPAEMEEYFQSKNEKMIWSSIPPCDGRRMVTAEKAERETSRQGPTLYARSRIEDKKSAFYLFLPKAIEDFVYAA</sequence>
<name>A0AAD6BI74_9TELE</name>
<protein>
    <submittedName>
        <fullName evidence="2">Uncharacterized protein</fullName>
    </submittedName>
</protein>
<accession>A0AAD6BI74</accession>
<evidence type="ECO:0000313" key="2">
    <source>
        <dbReference type="EMBL" id="KAJ4943415.1"/>
    </source>
</evidence>
<dbReference type="AlphaFoldDB" id="A0AAD6BI74"/>
<dbReference type="Proteomes" id="UP001219934">
    <property type="component" value="Unassembled WGS sequence"/>
</dbReference>
<gene>
    <name evidence="2" type="ORF">JOQ06_005916</name>
</gene>
<feature type="region of interest" description="Disordered" evidence="1">
    <location>
        <begin position="21"/>
        <end position="87"/>
    </location>
</feature>
<reference evidence="2" key="1">
    <citation type="submission" date="2022-11" db="EMBL/GenBank/DDBJ databases">
        <title>Chromosome-level genome of Pogonophryne albipinna.</title>
        <authorList>
            <person name="Jo E."/>
        </authorList>
    </citation>
    <scope>NUCLEOTIDE SEQUENCE</scope>
    <source>
        <strain evidence="2">SGF0006</strain>
        <tissue evidence="2">Muscle</tissue>
    </source>
</reference>
<feature type="compositionally biased region" description="Acidic residues" evidence="1">
    <location>
        <begin position="25"/>
        <end position="58"/>
    </location>
</feature>
<dbReference type="EMBL" id="JAPTMU010000005">
    <property type="protein sequence ID" value="KAJ4943415.1"/>
    <property type="molecule type" value="Genomic_DNA"/>
</dbReference>
<proteinExistence type="predicted"/>
<evidence type="ECO:0000256" key="1">
    <source>
        <dbReference type="SAM" id="MobiDB-lite"/>
    </source>
</evidence>
<comment type="caution">
    <text evidence="2">The sequence shown here is derived from an EMBL/GenBank/DDBJ whole genome shotgun (WGS) entry which is preliminary data.</text>
</comment>
<organism evidence="2 3">
    <name type="scientific">Pogonophryne albipinna</name>
    <dbReference type="NCBI Taxonomy" id="1090488"/>
    <lineage>
        <taxon>Eukaryota</taxon>
        <taxon>Metazoa</taxon>
        <taxon>Chordata</taxon>
        <taxon>Craniata</taxon>
        <taxon>Vertebrata</taxon>
        <taxon>Euteleostomi</taxon>
        <taxon>Actinopterygii</taxon>
        <taxon>Neopterygii</taxon>
        <taxon>Teleostei</taxon>
        <taxon>Neoteleostei</taxon>
        <taxon>Acanthomorphata</taxon>
        <taxon>Eupercaria</taxon>
        <taxon>Perciformes</taxon>
        <taxon>Notothenioidei</taxon>
        <taxon>Pogonophryne</taxon>
    </lineage>
</organism>